<dbReference type="Proteomes" id="UP001157502">
    <property type="component" value="Chromosome 34"/>
</dbReference>
<feature type="non-terminal residue" evidence="1">
    <location>
        <position position="81"/>
    </location>
</feature>
<gene>
    <name evidence="1" type="ORF">DPEC_G00342040</name>
</gene>
<accession>A0ACC2F5I1</accession>
<name>A0ACC2F5I1_DALPE</name>
<evidence type="ECO:0000313" key="2">
    <source>
        <dbReference type="Proteomes" id="UP001157502"/>
    </source>
</evidence>
<dbReference type="EMBL" id="CM055761">
    <property type="protein sequence ID" value="KAJ7986646.1"/>
    <property type="molecule type" value="Genomic_DNA"/>
</dbReference>
<protein>
    <submittedName>
        <fullName evidence="1">Uncharacterized protein</fullName>
    </submittedName>
</protein>
<comment type="caution">
    <text evidence="1">The sequence shown here is derived from an EMBL/GenBank/DDBJ whole genome shotgun (WGS) entry which is preliminary data.</text>
</comment>
<reference evidence="1" key="1">
    <citation type="submission" date="2021-05" db="EMBL/GenBank/DDBJ databases">
        <authorList>
            <person name="Pan Q."/>
            <person name="Jouanno E."/>
            <person name="Zahm M."/>
            <person name="Klopp C."/>
            <person name="Cabau C."/>
            <person name="Louis A."/>
            <person name="Berthelot C."/>
            <person name="Parey E."/>
            <person name="Roest Crollius H."/>
            <person name="Montfort J."/>
            <person name="Robinson-Rechavi M."/>
            <person name="Bouchez O."/>
            <person name="Lampietro C."/>
            <person name="Lopez Roques C."/>
            <person name="Donnadieu C."/>
            <person name="Postlethwait J."/>
            <person name="Bobe J."/>
            <person name="Dillon D."/>
            <person name="Chandos A."/>
            <person name="von Hippel F."/>
            <person name="Guiguen Y."/>
        </authorList>
    </citation>
    <scope>NUCLEOTIDE SEQUENCE</scope>
    <source>
        <strain evidence="1">YG-Jan2019</strain>
    </source>
</reference>
<sequence length="81" mass="8865">MDSLCRGPSESGDSVLMGSNTRYQNGPMGPDQAEEDYDQESFPILCRSMSTSRRHSLGMPLSPIFLGRSKSPGSVQPQQSR</sequence>
<keyword evidence="2" id="KW-1185">Reference proteome</keyword>
<organism evidence="1 2">
    <name type="scientific">Dallia pectoralis</name>
    <name type="common">Alaska blackfish</name>
    <dbReference type="NCBI Taxonomy" id="75939"/>
    <lineage>
        <taxon>Eukaryota</taxon>
        <taxon>Metazoa</taxon>
        <taxon>Chordata</taxon>
        <taxon>Craniata</taxon>
        <taxon>Vertebrata</taxon>
        <taxon>Euteleostomi</taxon>
        <taxon>Actinopterygii</taxon>
        <taxon>Neopterygii</taxon>
        <taxon>Teleostei</taxon>
        <taxon>Protacanthopterygii</taxon>
        <taxon>Esociformes</taxon>
        <taxon>Umbridae</taxon>
        <taxon>Dallia</taxon>
    </lineage>
</organism>
<evidence type="ECO:0000313" key="1">
    <source>
        <dbReference type="EMBL" id="KAJ7986646.1"/>
    </source>
</evidence>
<proteinExistence type="predicted"/>